<feature type="region of interest" description="Disordered" evidence="2">
    <location>
        <begin position="116"/>
        <end position="145"/>
    </location>
</feature>
<dbReference type="Proteomes" id="UP000502706">
    <property type="component" value="Chromosome"/>
</dbReference>
<proteinExistence type="predicted"/>
<dbReference type="InterPro" id="IPR038247">
    <property type="entry name" value="Jag_N_dom_sf"/>
</dbReference>
<evidence type="ECO:0000256" key="2">
    <source>
        <dbReference type="SAM" id="MobiDB-lite"/>
    </source>
</evidence>
<protein>
    <recommendedName>
        <fullName evidence="5">Helix-turn-helix domain-containing protein</fullName>
    </recommendedName>
</protein>
<reference evidence="3 4" key="1">
    <citation type="submission" date="2019-10" db="EMBL/GenBank/DDBJ databases">
        <title>Rubrobacter sp nov SCSIO 52915 isolated from a deep-sea sediment in the South China Sea.</title>
        <authorList>
            <person name="Chen R.W."/>
        </authorList>
    </citation>
    <scope>NUCLEOTIDE SEQUENCE [LARGE SCALE GENOMIC DNA]</scope>
    <source>
        <strain evidence="3 4">SCSIO 52915</strain>
    </source>
</reference>
<feature type="region of interest" description="Disordered" evidence="2">
    <location>
        <begin position="268"/>
        <end position="299"/>
    </location>
</feature>
<keyword evidence="1" id="KW-0175">Coiled coil</keyword>
<feature type="compositionally biased region" description="Polar residues" evidence="2">
    <location>
        <begin position="286"/>
        <end position="299"/>
    </location>
</feature>
<name>A0A6G8PZ28_9ACTN</name>
<evidence type="ECO:0008006" key="5">
    <source>
        <dbReference type="Google" id="ProtNLM"/>
    </source>
</evidence>
<organism evidence="3 4">
    <name type="scientific">Rubrobacter marinus</name>
    <dbReference type="NCBI Taxonomy" id="2653852"/>
    <lineage>
        <taxon>Bacteria</taxon>
        <taxon>Bacillati</taxon>
        <taxon>Actinomycetota</taxon>
        <taxon>Rubrobacteria</taxon>
        <taxon>Rubrobacterales</taxon>
        <taxon>Rubrobacteraceae</taxon>
        <taxon>Rubrobacter</taxon>
    </lineage>
</organism>
<feature type="compositionally biased region" description="Low complexity" evidence="2">
    <location>
        <begin position="117"/>
        <end position="141"/>
    </location>
</feature>
<keyword evidence="4" id="KW-1185">Reference proteome</keyword>
<accession>A0A6G8PZ28</accession>
<dbReference type="AlphaFoldDB" id="A0A6G8PZ28"/>
<dbReference type="EMBL" id="CP045121">
    <property type="protein sequence ID" value="QIN79456.1"/>
    <property type="molecule type" value="Genomic_DNA"/>
</dbReference>
<evidence type="ECO:0000313" key="4">
    <source>
        <dbReference type="Proteomes" id="UP000502706"/>
    </source>
</evidence>
<dbReference type="RefSeq" id="WP_166397121.1">
    <property type="nucleotide sequence ID" value="NZ_CP045121.1"/>
</dbReference>
<evidence type="ECO:0000313" key="3">
    <source>
        <dbReference type="EMBL" id="QIN79456.1"/>
    </source>
</evidence>
<gene>
    <name evidence="3" type="ORF">GBA65_14090</name>
</gene>
<evidence type="ECO:0000256" key="1">
    <source>
        <dbReference type="SAM" id="Coils"/>
    </source>
</evidence>
<sequence length="299" mass="32275">MAKMFYEVAEAAALLGVANGELEEMFSLGELSQVAVGTSRRLVRVRDVEAVLARVHSGGRLRTRREFRATSVPGAVEKAAAALGIAPERVSYQVLERGNPWSPGTMAKEARIAVDLPGDAPEDGPAPAAQKAAPGDAPSAAGDDREDRARYYYAPEQAARLLGISAHEANLLIYRKKLPTVNINDYRWVTKEALAGLLEELSPPELESPPSPFAILTAPEDEAPGLGTQEIRDRGPELLERRVEELEEEIEALKRDLELERGRRAAGVDLDDRFRLPSTRGPASEPSGSGTDGTHSLAP</sequence>
<dbReference type="KEGG" id="rmar:GBA65_14090"/>
<feature type="coiled-coil region" evidence="1">
    <location>
        <begin position="236"/>
        <end position="263"/>
    </location>
</feature>
<dbReference type="Gene3D" id="3.30.30.80">
    <property type="entry name" value="probable RNA-binding protein from clostridium symbiosum atcc 14940"/>
    <property type="match status" value="1"/>
</dbReference>